<dbReference type="PANTHER" id="PTHR47784:SF5">
    <property type="entry name" value="STEROL UPTAKE CONTROL PROTEIN 2"/>
    <property type="match status" value="1"/>
</dbReference>
<dbReference type="AlphaFoldDB" id="A0A1E3Q2S3"/>
<dbReference type="InterPro" id="IPR053157">
    <property type="entry name" value="Sterol_Uptake_Regulator"/>
</dbReference>
<feature type="region of interest" description="Disordered" evidence="1">
    <location>
        <begin position="69"/>
        <end position="101"/>
    </location>
</feature>
<keyword evidence="4" id="KW-1185">Reference proteome</keyword>
<dbReference type="SMART" id="SM00066">
    <property type="entry name" value="GAL4"/>
    <property type="match status" value="1"/>
</dbReference>
<dbReference type="STRING" id="675824.A0A1E3Q2S3"/>
<protein>
    <recommendedName>
        <fullName evidence="2">Zn(2)-C6 fungal-type domain-containing protein</fullName>
    </recommendedName>
</protein>
<dbReference type="GO" id="GO:0008270">
    <property type="term" value="F:zinc ion binding"/>
    <property type="evidence" value="ECO:0007669"/>
    <property type="project" value="InterPro"/>
</dbReference>
<dbReference type="Pfam" id="PF11951">
    <property type="entry name" value="Fungal_trans_2"/>
    <property type="match status" value="1"/>
</dbReference>
<evidence type="ECO:0000259" key="2">
    <source>
        <dbReference type="PROSITE" id="PS50048"/>
    </source>
</evidence>
<dbReference type="OrthoDB" id="416217at2759"/>
<reference evidence="3 4" key="1">
    <citation type="journal article" date="2016" name="Proc. Natl. Acad. Sci. U.S.A.">
        <title>Comparative genomics of biotechnologically important yeasts.</title>
        <authorList>
            <person name="Riley R."/>
            <person name="Haridas S."/>
            <person name="Wolfe K.H."/>
            <person name="Lopes M.R."/>
            <person name="Hittinger C.T."/>
            <person name="Goeker M."/>
            <person name="Salamov A.A."/>
            <person name="Wisecaver J.H."/>
            <person name="Long T.M."/>
            <person name="Calvey C.H."/>
            <person name="Aerts A.L."/>
            <person name="Barry K.W."/>
            <person name="Choi C."/>
            <person name="Clum A."/>
            <person name="Coughlan A.Y."/>
            <person name="Deshpande S."/>
            <person name="Douglass A.P."/>
            <person name="Hanson S.J."/>
            <person name="Klenk H.-P."/>
            <person name="LaButti K.M."/>
            <person name="Lapidus A."/>
            <person name="Lindquist E.A."/>
            <person name="Lipzen A.M."/>
            <person name="Meier-Kolthoff J.P."/>
            <person name="Ohm R.A."/>
            <person name="Otillar R.P."/>
            <person name="Pangilinan J.L."/>
            <person name="Peng Y."/>
            <person name="Rokas A."/>
            <person name="Rosa C.A."/>
            <person name="Scheuner C."/>
            <person name="Sibirny A.A."/>
            <person name="Slot J.C."/>
            <person name="Stielow J.B."/>
            <person name="Sun H."/>
            <person name="Kurtzman C.P."/>
            <person name="Blackwell M."/>
            <person name="Grigoriev I.V."/>
            <person name="Jeffries T.W."/>
        </authorList>
    </citation>
    <scope>NUCLEOTIDE SEQUENCE [LARGE SCALE GENOMIC DNA]</scope>
    <source>
        <strain evidence="3 4">NRRL Y-11557</strain>
    </source>
</reference>
<feature type="compositionally biased region" description="Low complexity" evidence="1">
    <location>
        <begin position="73"/>
        <end position="89"/>
    </location>
</feature>
<dbReference type="EMBL" id="KV454296">
    <property type="protein sequence ID" value="ODQ71868.1"/>
    <property type="molecule type" value="Genomic_DNA"/>
</dbReference>
<evidence type="ECO:0000256" key="1">
    <source>
        <dbReference type="SAM" id="MobiDB-lite"/>
    </source>
</evidence>
<dbReference type="Proteomes" id="UP000094385">
    <property type="component" value="Unassembled WGS sequence"/>
</dbReference>
<dbReference type="PROSITE" id="PS50048">
    <property type="entry name" value="ZN2_CY6_FUNGAL_2"/>
    <property type="match status" value="1"/>
</dbReference>
<dbReference type="InterPro" id="IPR036864">
    <property type="entry name" value="Zn2-C6_fun-type_DNA-bd_sf"/>
</dbReference>
<accession>A0A1E3Q2S3</accession>
<dbReference type="PROSITE" id="PS00463">
    <property type="entry name" value="ZN2_CY6_FUNGAL_1"/>
    <property type="match status" value="1"/>
</dbReference>
<dbReference type="SUPFAM" id="SSF57701">
    <property type="entry name" value="Zn2/Cys6 DNA-binding domain"/>
    <property type="match status" value="1"/>
</dbReference>
<feature type="domain" description="Zn(2)-C6 fungal-type" evidence="2">
    <location>
        <begin position="13"/>
        <end position="43"/>
    </location>
</feature>
<organism evidence="3 4">
    <name type="scientific">Lipomyces starkeyi NRRL Y-11557</name>
    <dbReference type="NCBI Taxonomy" id="675824"/>
    <lineage>
        <taxon>Eukaryota</taxon>
        <taxon>Fungi</taxon>
        <taxon>Dikarya</taxon>
        <taxon>Ascomycota</taxon>
        <taxon>Saccharomycotina</taxon>
        <taxon>Lipomycetes</taxon>
        <taxon>Lipomycetales</taxon>
        <taxon>Lipomycetaceae</taxon>
        <taxon>Lipomyces</taxon>
    </lineage>
</organism>
<evidence type="ECO:0000313" key="4">
    <source>
        <dbReference type="Proteomes" id="UP000094385"/>
    </source>
</evidence>
<dbReference type="InterPro" id="IPR001138">
    <property type="entry name" value="Zn2Cys6_DnaBD"/>
</dbReference>
<dbReference type="Pfam" id="PF00172">
    <property type="entry name" value="Zn_clus"/>
    <property type="match status" value="1"/>
</dbReference>
<evidence type="ECO:0000313" key="3">
    <source>
        <dbReference type="EMBL" id="ODQ71868.1"/>
    </source>
</evidence>
<dbReference type="Gene3D" id="4.10.240.10">
    <property type="entry name" value="Zn(2)-C6 fungal-type DNA-binding domain"/>
    <property type="match status" value="1"/>
</dbReference>
<dbReference type="CDD" id="cd00067">
    <property type="entry name" value="GAL4"/>
    <property type="match status" value="1"/>
</dbReference>
<name>A0A1E3Q2S3_LIPST</name>
<dbReference type="PANTHER" id="PTHR47784">
    <property type="entry name" value="STEROL UPTAKE CONTROL PROTEIN 2"/>
    <property type="match status" value="1"/>
</dbReference>
<proteinExistence type="predicted"/>
<gene>
    <name evidence="3" type="ORF">LIPSTDRAFT_310371</name>
</gene>
<dbReference type="GO" id="GO:0001228">
    <property type="term" value="F:DNA-binding transcription activator activity, RNA polymerase II-specific"/>
    <property type="evidence" value="ECO:0007669"/>
    <property type="project" value="TreeGrafter"/>
</dbReference>
<dbReference type="InterPro" id="IPR021858">
    <property type="entry name" value="Fun_TF"/>
</dbReference>
<sequence>MPSRRTHTKSRLGCLQCKQRRVKCDEKMPRCGSCAKHNIACSYTGSSVNRLLLSRSVYNNNQQSLDIEERSASESSYFSPTSSYSQSPPNTGIGKLSRTSPSSLEPLDILSNLIDRNPQFTSDLYMRDLELMHHYSTQTYRTWSEAPELQEIWKTVIPKEALAHHFLMHGLLALSALHLSQINSGDKGPSQTMYMEIATRHQSLALSSFRPELNNITPLNCNALFAFSSILSIIAFASSQCTGIEPGMAPVEEILRAFSLLRGVYEILHTAWDWIEKGQLGLLVRHEGTSTGDTVPAEASAALDYLDELNNDNRESEARETYCSAIRKLRESFENFYTRCQQVRSATAWPITVPHAYITLLKSRQPMALVILAHYCVILRSLNECWWLTGWSEKLVEEIYQSLDASWRPSIHWPVKVVGWTG</sequence>